<sequence>MLRSSYYHIKNMLDAMVSYSQEWRDDAFGSRIIMYQTRRWKARGEINNVSKRLPRRQAQILYCLLHFLATSDIFKNGMPEKMTNPSSFTVPCSIGEMDLGRALCNLRVSINLMLLSIFKKLEIREVQPTHIRLYFADKFIAKPEDKIKDFPTDDENCNVIEFLGWNYFEKEAYQELFSTEEFFEEDDPSYILKEVNVVSSEKKFESLDLQIKGEKKTKPSIEEPPELELKSLPNHLKYVYLRENDTLPVSISTHLDVAKEKELLNMLKRHKKEIEWTLVDIQGISSSYCMHKVRLEEGQERTIQFKRRLNLTMKEVVKKEIIKWLDERMIYPIVDSE</sequence>
<evidence type="ECO:0000313" key="3">
    <source>
        <dbReference type="Proteomes" id="UP000321393"/>
    </source>
</evidence>
<gene>
    <name evidence="2" type="ORF">E5676_scaffold675G00260</name>
    <name evidence="1" type="ORF">E6C27_scaffold33G00230</name>
</gene>
<evidence type="ECO:0000313" key="2">
    <source>
        <dbReference type="EMBL" id="TYK04359.1"/>
    </source>
</evidence>
<name>A0A5A7UF79_CUCMM</name>
<organism evidence="1 3">
    <name type="scientific">Cucumis melo var. makuwa</name>
    <name type="common">Oriental melon</name>
    <dbReference type="NCBI Taxonomy" id="1194695"/>
    <lineage>
        <taxon>Eukaryota</taxon>
        <taxon>Viridiplantae</taxon>
        <taxon>Streptophyta</taxon>
        <taxon>Embryophyta</taxon>
        <taxon>Tracheophyta</taxon>
        <taxon>Spermatophyta</taxon>
        <taxon>Magnoliopsida</taxon>
        <taxon>eudicotyledons</taxon>
        <taxon>Gunneridae</taxon>
        <taxon>Pentapetalae</taxon>
        <taxon>rosids</taxon>
        <taxon>fabids</taxon>
        <taxon>Cucurbitales</taxon>
        <taxon>Cucurbitaceae</taxon>
        <taxon>Benincaseae</taxon>
        <taxon>Cucumis</taxon>
    </lineage>
</organism>
<dbReference type="EMBL" id="SSTE01010037">
    <property type="protein sequence ID" value="KAA0052866.1"/>
    <property type="molecule type" value="Genomic_DNA"/>
</dbReference>
<dbReference type="AlphaFoldDB" id="A0A5A7UF79"/>
<protein>
    <submittedName>
        <fullName evidence="1">Uncharacterized protein</fullName>
    </submittedName>
</protein>
<dbReference type="Proteomes" id="UP000321393">
    <property type="component" value="Unassembled WGS sequence"/>
</dbReference>
<dbReference type="PANTHER" id="PTHR33067:SF39">
    <property type="entry name" value="TRANSCRIPTION FACTOR INTERACTOR AND REGULATOR CCHC(ZN) FAMILY"/>
    <property type="match status" value="1"/>
</dbReference>
<dbReference type="Proteomes" id="UP000321947">
    <property type="component" value="Unassembled WGS sequence"/>
</dbReference>
<reference evidence="3 4" key="1">
    <citation type="submission" date="2019-08" db="EMBL/GenBank/DDBJ databases">
        <title>Draft genome sequences of two oriental melons (Cucumis melo L. var makuwa).</title>
        <authorList>
            <person name="Kwon S.-Y."/>
        </authorList>
    </citation>
    <scope>NUCLEOTIDE SEQUENCE [LARGE SCALE GENOMIC DNA]</scope>
    <source>
        <strain evidence="4">cv. Chang Bougi</strain>
        <strain evidence="3">cv. SW 3</strain>
        <tissue evidence="1">Leaf</tissue>
    </source>
</reference>
<proteinExistence type="predicted"/>
<dbReference type="PANTHER" id="PTHR33067">
    <property type="entry name" value="RNA-DIRECTED DNA POLYMERASE-RELATED"/>
    <property type="match status" value="1"/>
</dbReference>
<comment type="caution">
    <text evidence="1">The sequence shown here is derived from an EMBL/GenBank/DDBJ whole genome shotgun (WGS) entry which is preliminary data.</text>
</comment>
<accession>A0A5A7UF79</accession>
<evidence type="ECO:0000313" key="4">
    <source>
        <dbReference type="Proteomes" id="UP000321947"/>
    </source>
</evidence>
<dbReference type="EMBL" id="SSTD01014234">
    <property type="protein sequence ID" value="TYK04359.1"/>
    <property type="molecule type" value="Genomic_DNA"/>
</dbReference>
<evidence type="ECO:0000313" key="1">
    <source>
        <dbReference type="EMBL" id="KAA0052866.1"/>
    </source>
</evidence>
<dbReference type="OrthoDB" id="1929490at2759"/>